<evidence type="ECO:0000313" key="2">
    <source>
        <dbReference type="EMBL" id="WCC80063.1"/>
    </source>
</evidence>
<reference evidence="2 3" key="1">
    <citation type="submission" date="2023-01" db="EMBL/GenBank/DDBJ databases">
        <authorList>
            <person name="Lee S.H."/>
            <person name="Jung H.S."/>
            <person name="Yun J.U."/>
        </authorList>
    </citation>
    <scope>NUCLEOTIDE SEQUENCE [LARGE SCALE GENOMIC DNA]</scope>
    <source>
        <strain evidence="2 3">CBA3108</strain>
    </source>
</reference>
<feature type="region of interest" description="Disordered" evidence="1">
    <location>
        <begin position="111"/>
        <end position="164"/>
    </location>
</feature>
<accession>A0ABY7QYE7</accession>
<evidence type="ECO:0000313" key="3">
    <source>
        <dbReference type="Proteomes" id="UP001212097"/>
    </source>
</evidence>
<evidence type="ECO:0000256" key="1">
    <source>
        <dbReference type="SAM" id="MobiDB-lite"/>
    </source>
</evidence>
<sequence length="164" mass="18000">MDDVTALQRLIANRQRDLNAPSLIAMYRAANLPKGAITYETLRRMATGRQRSIRGDQTYEDLSTILRVSVDDVKSAEAGYTPIGGWERYERLNAEERKAVEGVMDAILAAREAGGSSDDRRSEAQKSPLLGDVASLDMMGLAADEAPGPTDRERMEAQWGDDPA</sequence>
<gene>
    <name evidence="2" type="ORF">O6R08_00380</name>
</gene>
<dbReference type="Proteomes" id="UP001212097">
    <property type="component" value="Chromosome"/>
</dbReference>
<dbReference type="RefSeq" id="WP_271418246.1">
    <property type="nucleotide sequence ID" value="NZ_CP115668.1"/>
</dbReference>
<organism evidence="2 3">
    <name type="scientific">Cutibacterium equinum</name>
    <dbReference type="NCBI Taxonomy" id="3016342"/>
    <lineage>
        <taxon>Bacteria</taxon>
        <taxon>Bacillati</taxon>
        <taxon>Actinomycetota</taxon>
        <taxon>Actinomycetes</taxon>
        <taxon>Propionibacteriales</taxon>
        <taxon>Propionibacteriaceae</taxon>
        <taxon>Cutibacterium</taxon>
    </lineage>
</organism>
<proteinExistence type="predicted"/>
<name>A0ABY7QYE7_9ACTN</name>
<reference evidence="2 3" key="2">
    <citation type="submission" date="2023-06" db="EMBL/GenBank/DDBJ databases">
        <title>The Gram-positive Non-spore-bearing Anaerobic Bacilli of Human Feces.</title>
        <authorList>
            <person name="Eggerth A.H."/>
        </authorList>
    </citation>
    <scope>NUCLEOTIDE SEQUENCE [LARGE SCALE GENOMIC DNA]</scope>
    <source>
        <strain evidence="2 3">CBA3108</strain>
    </source>
</reference>
<keyword evidence="3" id="KW-1185">Reference proteome</keyword>
<protein>
    <submittedName>
        <fullName evidence="2">Uncharacterized protein</fullName>
    </submittedName>
</protein>
<dbReference type="EMBL" id="CP115668">
    <property type="protein sequence ID" value="WCC80063.1"/>
    <property type="molecule type" value="Genomic_DNA"/>
</dbReference>